<dbReference type="Proteomes" id="UP001055811">
    <property type="component" value="Linkage Group LG06"/>
</dbReference>
<organism evidence="1 2">
    <name type="scientific">Cichorium intybus</name>
    <name type="common">Chicory</name>
    <dbReference type="NCBI Taxonomy" id="13427"/>
    <lineage>
        <taxon>Eukaryota</taxon>
        <taxon>Viridiplantae</taxon>
        <taxon>Streptophyta</taxon>
        <taxon>Embryophyta</taxon>
        <taxon>Tracheophyta</taxon>
        <taxon>Spermatophyta</taxon>
        <taxon>Magnoliopsida</taxon>
        <taxon>eudicotyledons</taxon>
        <taxon>Gunneridae</taxon>
        <taxon>Pentapetalae</taxon>
        <taxon>asterids</taxon>
        <taxon>campanulids</taxon>
        <taxon>Asterales</taxon>
        <taxon>Asteraceae</taxon>
        <taxon>Cichorioideae</taxon>
        <taxon>Cichorieae</taxon>
        <taxon>Cichoriinae</taxon>
        <taxon>Cichorium</taxon>
    </lineage>
</organism>
<comment type="caution">
    <text evidence="1">The sequence shown here is derived from an EMBL/GenBank/DDBJ whole genome shotgun (WGS) entry which is preliminary data.</text>
</comment>
<keyword evidence="2" id="KW-1185">Reference proteome</keyword>
<dbReference type="EMBL" id="CM042014">
    <property type="protein sequence ID" value="KAI3720637.1"/>
    <property type="molecule type" value="Genomic_DNA"/>
</dbReference>
<reference evidence="2" key="1">
    <citation type="journal article" date="2022" name="Mol. Ecol. Resour.">
        <title>The genomes of chicory, endive, great burdock and yacon provide insights into Asteraceae palaeo-polyploidization history and plant inulin production.</title>
        <authorList>
            <person name="Fan W."/>
            <person name="Wang S."/>
            <person name="Wang H."/>
            <person name="Wang A."/>
            <person name="Jiang F."/>
            <person name="Liu H."/>
            <person name="Zhao H."/>
            <person name="Xu D."/>
            <person name="Zhang Y."/>
        </authorList>
    </citation>
    <scope>NUCLEOTIDE SEQUENCE [LARGE SCALE GENOMIC DNA]</scope>
    <source>
        <strain evidence="2">cv. Punajuju</strain>
    </source>
</reference>
<evidence type="ECO:0000313" key="2">
    <source>
        <dbReference type="Proteomes" id="UP001055811"/>
    </source>
</evidence>
<reference evidence="1 2" key="2">
    <citation type="journal article" date="2022" name="Mol. Ecol. Resour.">
        <title>The genomes of chicory, endive, great burdock and yacon provide insights into Asteraceae paleo-polyploidization history and plant inulin production.</title>
        <authorList>
            <person name="Fan W."/>
            <person name="Wang S."/>
            <person name="Wang H."/>
            <person name="Wang A."/>
            <person name="Jiang F."/>
            <person name="Liu H."/>
            <person name="Zhao H."/>
            <person name="Xu D."/>
            <person name="Zhang Y."/>
        </authorList>
    </citation>
    <scope>NUCLEOTIDE SEQUENCE [LARGE SCALE GENOMIC DNA]</scope>
    <source>
        <strain evidence="2">cv. Punajuju</strain>
        <tissue evidence="1">Leaves</tissue>
    </source>
</reference>
<name>A0ACB9BDS5_CICIN</name>
<accession>A0ACB9BDS5</accession>
<sequence>MASNHAQSIPLLLLSILAFSFFTIPSDAVSVAIGVVNEGLFTYVLSVAVTGPASNVQTPVLNLASRRDSASSCSGVFPDIQACQSQGVKVFLSLKGSFSLPSPLDAQQVSEYLWNNFLGGQSITRPFGDFVFDGINFDIEAESGQFWADLARSLKARSSQKKLYLSAEVPCIFPDAHLGSAIEAGLFDYIWVRFYNNRQCEYRENADTLLASWNQWTQVNSSRILLGLPAAPGAALSGYIPPEVLTSTVLPLIKTSPKYGGVMLWDTFYDQQNGYSAAIKNSV</sequence>
<gene>
    <name evidence="1" type="ORF">L2E82_31628</name>
</gene>
<evidence type="ECO:0000313" key="1">
    <source>
        <dbReference type="EMBL" id="KAI3720637.1"/>
    </source>
</evidence>
<protein>
    <submittedName>
        <fullName evidence="1">Uncharacterized protein</fullName>
    </submittedName>
</protein>
<proteinExistence type="predicted"/>